<reference evidence="1" key="2">
    <citation type="journal article" date="2015" name="Data Brief">
        <title>Shoot transcriptome of the giant reed, Arundo donax.</title>
        <authorList>
            <person name="Barrero R.A."/>
            <person name="Guerrero F.D."/>
            <person name="Moolhuijzen P."/>
            <person name="Goolsby J.A."/>
            <person name="Tidwell J."/>
            <person name="Bellgard S.E."/>
            <person name="Bellgard M.I."/>
        </authorList>
    </citation>
    <scope>NUCLEOTIDE SEQUENCE</scope>
    <source>
        <tissue evidence="1">Shoot tissue taken approximately 20 cm above the soil surface</tissue>
    </source>
</reference>
<reference evidence="1" key="1">
    <citation type="submission" date="2014-09" db="EMBL/GenBank/DDBJ databases">
        <authorList>
            <person name="Magalhaes I.L.F."/>
            <person name="Oliveira U."/>
            <person name="Santos F.R."/>
            <person name="Vidigal T.H.D.A."/>
            <person name="Brescovit A.D."/>
            <person name="Santos A.J."/>
        </authorList>
    </citation>
    <scope>NUCLEOTIDE SEQUENCE</scope>
    <source>
        <tissue evidence="1">Shoot tissue taken approximately 20 cm above the soil surface</tissue>
    </source>
</reference>
<protein>
    <submittedName>
        <fullName evidence="1">Uncharacterized protein</fullName>
    </submittedName>
</protein>
<sequence length="24" mass="2678">MLPPISRSDALPHKIIAGVKHRQL</sequence>
<evidence type="ECO:0000313" key="1">
    <source>
        <dbReference type="EMBL" id="JAD52245.1"/>
    </source>
</evidence>
<dbReference type="AlphaFoldDB" id="A0A0A9ATK5"/>
<dbReference type="EMBL" id="GBRH01245650">
    <property type="protein sequence ID" value="JAD52245.1"/>
    <property type="molecule type" value="Transcribed_RNA"/>
</dbReference>
<proteinExistence type="predicted"/>
<name>A0A0A9ATK5_ARUDO</name>
<organism evidence="1">
    <name type="scientific">Arundo donax</name>
    <name type="common">Giant reed</name>
    <name type="synonym">Donax arundinaceus</name>
    <dbReference type="NCBI Taxonomy" id="35708"/>
    <lineage>
        <taxon>Eukaryota</taxon>
        <taxon>Viridiplantae</taxon>
        <taxon>Streptophyta</taxon>
        <taxon>Embryophyta</taxon>
        <taxon>Tracheophyta</taxon>
        <taxon>Spermatophyta</taxon>
        <taxon>Magnoliopsida</taxon>
        <taxon>Liliopsida</taxon>
        <taxon>Poales</taxon>
        <taxon>Poaceae</taxon>
        <taxon>PACMAD clade</taxon>
        <taxon>Arundinoideae</taxon>
        <taxon>Arundineae</taxon>
        <taxon>Arundo</taxon>
    </lineage>
</organism>
<accession>A0A0A9ATK5</accession>